<proteinExistence type="predicted"/>
<reference evidence="2" key="2">
    <citation type="journal article" date="2021" name="PeerJ">
        <title>Extensive microbial diversity within the chicken gut microbiome revealed by metagenomics and culture.</title>
        <authorList>
            <person name="Gilroy R."/>
            <person name="Ravi A."/>
            <person name="Getino M."/>
            <person name="Pursley I."/>
            <person name="Horton D.L."/>
            <person name="Alikhan N.F."/>
            <person name="Baker D."/>
            <person name="Gharbi K."/>
            <person name="Hall N."/>
            <person name="Watson M."/>
            <person name="Adriaenssens E.M."/>
            <person name="Foster-Nyarko E."/>
            <person name="Jarju S."/>
            <person name="Secka A."/>
            <person name="Antonio M."/>
            <person name="Oren A."/>
            <person name="Chaudhuri R.R."/>
            <person name="La Ragione R."/>
            <person name="Hildebrand F."/>
            <person name="Pallen M.J."/>
        </authorList>
    </citation>
    <scope>NUCLEOTIDE SEQUENCE</scope>
    <source>
        <strain evidence="2">D3-1215</strain>
    </source>
</reference>
<keyword evidence="1" id="KW-1133">Transmembrane helix</keyword>
<reference evidence="2" key="1">
    <citation type="submission" date="2020-10" db="EMBL/GenBank/DDBJ databases">
        <authorList>
            <person name="Gilroy R."/>
        </authorList>
    </citation>
    <scope>NUCLEOTIDE SEQUENCE</scope>
    <source>
        <strain evidence="2">D3-1215</strain>
    </source>
</reference>
<evidence type="ECO:0000313" key="2">
    <source>
        <dbReference type="EMBL" id="MBO8447507.1"/>
    </source>
</evidence>
<feature type="transmembrane region" description="Helical" evidence="1">
    <location>
        <begin position="12"/>
        <end position="31"/>
    </location>
</feature>
<dbReference type="EMBL" id="JADIMR010000106">
    <property type="protein sequence ID" value="MBO8447507.1"/>
    <property type="molecule type" value="Genomic_DNA"/>
</dbReference>
<accession>A0A9D9EGJ3</accession>
<protein>
    <submittedName>
        <fullName evidence="2">Uncharacterized protein</fullName>
    </submittedName>
</protein>
<organism evidence="2 3">
    <name type="scientific">Candidatus Enterocola intestinipullorum</name>
    <dbReference type="NCBI Taxonomy" id="2840783"/>
    <lineage>
        <taxon>Bacteria</taxon>
        <taxon>Pseudomonadati</taxon>
        <taxon>Bacteroidota</taxon>
        <taxon>Bacteroidia</taxon>
        <taxon>Bacteroidales</taxon>
        <taxon>Candidatus Enterocola</taxon>
    </lineage>
</organism>
<gene>
    <name evidence="2" type="ORF">IAC32_07180</name>
</gene>
<keyword evidence="1" id="KW-0472">Membrane</keyword>
<dbReference type="Proteomes" id="UP000823637">
    <property type="component" value="Unassembled WGS sequence"/>
</dbReference>
<name>A0A9D9EGJ3_9BACT</name>
<keyword evidence="1" id="KW-0812">Transmembrane</keyword>
<sequence>MKNCNFIKKVKFVFIILVPFMLASCGNYVNLKSVGVIDLDSMMVEVEPLVILTIYQNELLPDKYDEIYQEAYATVGWLYRYGEYIREEEFNQSYYQAWEEIQSIAKNHWSEQDFPFGDIGNNVVLEFIQYYFDTISDVESRVALSEPVLVKDEEKYATFTVTNTMSSDQYLIRVTERNDSEYNIEVSEL</sequence>
<evidence type="ECO:0000256" key="1">
    <source>
        <dbReference type="SAM" id="Phobius"/>
    </source>
</evidence>
<comment type="caution">
    <text evidence="2">The sequence shown here is derived from an EMBL/GenBank/DDBJ whole genome shotgun (WGS) entry which is preliminary data.</text>
</comment>
<dbReference type="AlphaFoldDB" id="A0A9D9EGJ3"/>
<evidence type="ECO:0000313" key="3">
    <source>
        <dbReference type="Proteomes" id="UP000823637"/>
    </source>
</evidence>
<dbReference type="PROSITE" id="PS51257">
    <property type="entry name" value="PROKAR_LIPOPROTEIN"/>
    <property type="match status" value="1"/>
</dbReference>